<reference evidence="1 2" key="1">
    <citation type="journal article" date="2014" name="Agronomy (Basel)">
        <title>A Draft Genome Sequence for Ensete ventricosum, the Drought-Tolerant Tree Against Hunger.</title>
        <authorList>
            <person name="Harrison J."/>
            <person name="Moore K.A."/>
            <person name="Paszkiewicz K."/>
            <person name="Jones T."/>
            <person name="Grant M."/>
            <person name="Ambacheew D."/>
            <person name="Muzemil S."/>
            <person name="Studholme D.J."/>
        </authorList>
    </citation>
    <scope>NUCLEOTIDE SEQUENCE [LARGE SCALE GENOMIC DNA]</scope>
</reference>
<comment type="caution">
    <text evidence="1">The sequence shown here is derived from an EMBL/GenBank/DDBJ whole genome shotgun (WGS) entry which is preliminary data.</text>
</comment>
<protein>
    <submittedName>
        <fullName evidence="1">Uncharacterized protein</fullName>
    </submittedName>
</protein>
<sequence>MSCGWRSSRSGGRWQRVLRWLQSSVARWKAATTGWRWLRWHRRVRLAMSMASDESGWCRLYRRGVDRWMRLRRKEVDGVGIYCRLTARRKLALSKQRGQHWWQ</sequence>
<gene>
    <name evidence="1" type="ORF">B296_00024252</name>
</gene>
<dbReference type="Proteomes" id="UP000287651">
    <property type="component" value="Unassembled WGS sequence"/>
</dbReference>
<dbReference type="EMBL" id="AMZH03020106">
    <property type="protein sequence ID" value="RRT39519.1"/>
    <property type="molecule type" value="Genomic_DNA"/>
</dbReference>
<name>A0A426XJ42_ENSVE</name>
<proteinExistence type="predicted"/>
<organism evidence="1 2">
    <name type="scientific">Ensete ventricosum</name>
    <name type="common">Abyssinian banana</name>
    <name type="synonym">Musa ensete</name>
    <dbReference type="NCBI Taxonomy" id="4639"/>
    <lineage>
        <taxon>Eukaryota</taxon>
        <taxon>Viridiplantae</taxon>
        <taxon>Streptophyta</taxon>
        <taxon>Embryophyta</taxon>
        <taxon>Tracheophyta</taxon>
        <taxon>Spermatophyta</taxon>
        <taxon>Magnoliopsida</taxon>
        <taxon>Liliopsida</taxon>
        <taxon>Zingiberales</taxon>
        <taxon>Musaceae</taxon>
        <taxon>Ensete</taxon>
    </lineage>
</organism>
<accession>A0A426XJ42</accession>
<evidence type="ECO:0000313" key="1">
    <source>
        <dbReference type="EMBL" id="RRT39519.1"/>
    </source>
</evidence>
<evidence type="ECO:0000313" key="2">
    <source>
        <dbReference type="Proteomes" id="UP000287651"/>
    </source>
</evidence>
<dbReference type="AlphaFoldDB" id="A0A426XJ42"/>